<evidence type="ECO:0000313" key="19">
    <source>
        <dbReference type="EMBL" id="OGG26817.1"/>
    </source>
</evidence>
<evidence type="ECO:0000256" key="4">
    <source>
        <dbReference type="ARBA" id="ARBA00022571"/>
    </source>
</evidence>
<dbReference type="GO" id="GO:0005737">
    <property type="term" value="C:cytoplasm"/>
    <property type="evidence" value="ECO:0007669"/>
    <property type="project" value="TreeGrafter"/>
</dbReference>
<dbReference type="PROSITE" id="PS00867">
    <property type="entry name" value="CPSASE_2"/>
    <property type="match status" value="2"/>
</dbReference>
<dbReference type="FunFam" id="3.30.470.20:FF:000001">
    <property type="entry name" value="Carbamoyl-phosphate synthase large chain"/>
    <property type="match status" value="1"/>
</dbReference>
<comment type="catalytic activity">
    <reaction evidence="13">
        <text>hydrogencarbonate + NH4(+) + 2 ATP = carbamoyl phosphate + 2 ADP + phosphate + 2 H(+)</text>
        <dbReference type="Rhea" id="RHEA:18029"/>
        <dbReference type="ChEBI" id="CHEBI:15378"/>
        <dbReference type="ChEBI" id="CHEBI:17544"/>
        <dbReference type="ChEBI" id="CHEBI:28938"/>
        <dbReference type="ChEBI" id="CHEBI:30616"/>
        <dbReference type="ChEBI" id="CHEBI:43474"/>
        <dbReference type="ChEBI" id="CHEBI:58228"/>
        <dbReference type="ChEBI" id="CHEBI:456216"/>
        <dbReference type="EC" id="6.3.4.16"/>
    </reaction>
</comment>
<evidence type="ECO:0000256" key="11">
    <source>
        <dbReference type="ARBA" id="ARBA00023211"/>
    </source>
</evidence>
<dbReference type="FunFam" id="3.40.50.20:FF:000001">
    <property type="entry name" value="Carbamoyl-phosphate synthase large chain"/>
    <property type="match status" value="1"/>
</dbReference>
<dbReference type="InterPro" id="IPR005480">
    <property type="entry name" value="CPSase_lsu_oligo"/>
</dbReference>
<name>A0A1F6ARB6_9BACT</name>
<evidence type="ECO:0000256" key="16">
    <source>
        <dbReference type="PROSITE-ProRule" id="PRU00409"/>
    </source>
</evidence>
<evidence type="ECO:0000256" key="7">
    <source>
        <dbReference type="ARBA" id="ARBA00022723"/>
    </source>
</evidence>
<comment type="caution">
    <text evidence="19">The sequence shown here is derived from an EMBL/GenBank/DDBJ whole genome shotgun (WGS) entry which is preliminary data.</text>
</comment>
<reference evidence="19 20" key="1">
    <citation type="journal article" date="2016" name="Nat. Commun.">
        <title>Thousands of microbial genomes shed light on interconnected biogeochemical processes in an aquifer system.</title>
        <authorList>
            <person name="Anantharaman K."/>
            <person name="Brown C.T."/>
            <person name="Hug L.A."/>
            <person name="Sharon I."/>
            <person name="Castelle C.J."/>
            <person name="Probst A.J."/>
            <person name="Thomas B.C."/>
            <person name="Singh A."/>
            <person name="Wilkins M.J."/>
            <person name="Karaoz U."/>
            <person name="Brodie E.L."/>
            <person name="Williams K.H."/>
            <person name="Hubbard S.S."/>
            <person name="Banfield J.F."/>
        </authorList>
    </citation>
    <scope>NUCLEOTIDE SEQUENCE [LARGE SCALE GENOMIC DNA]</scope>
</reference>
<dbReference type="PROSITE" id="PS51855">
    <property type="entry name" value="MGS"/>
    <property type="match status" value="1"/>
</dbReference>
<dbReference type="Gene3D" id="1.10.1030.10">
    <property type="entry name" value="Carbamoyl-phosphate synthetase, large subunit oligomerisation domain"/>
    <property type="match status" value="1"/>
</dbReference>
<keyword evidence="6" id="KW-0028">Amino-acid biosynthesis</keyword>
<dbReference type="Gene3D" id="3.30.1490.20">
    <property type="entry name" value="ATP-grasp fold, A domain"/>
    <property type="match status" value="1"/>
</dbReference>
<dbReference type="Gene3D" id="3.40.50.20">
    <property type="match status" value="2"/>
</dbReference>
<evidence type="ECO:0000256" key="5">
    <source>
        <dbReference type="ARBA" id="ARBA00022598"/>
    </source>
</evidence>
<protein>
    <recommendedName>
        <fullName evidence="15">Carbamoyl phosphate synthase arginine-specific large chain</fullName>
        <ecNumber evidence="12">6.3.4.16</ecNumber>
        <ecNumber evidence="3">6.3.5.5</ecNumber>
    </recommendedName>
</protein>
<dbReference type="InterPro" id="IPR016185">
    <property type="entry name" value="PreATP-grasp_dom_sf"/>
</dbReference>
<dbReference type="FunFam" id="3.30.1490.20:FF:000001">
    <property type="entry name" value="Carbamoyl-phosphate synthase large chain"/>
    <property type="match status" value="1"/>
</dbReference>
<dbReference type="Pfam" id="PF02142">
    <property type="entry name" value="MGS"/>
    <property type="match status" value="1"/>
</dbReference>
<proteinExistence type="inferred from homology"/>
<dbReference type="PRINTS" id="PR00098">
    <property type="entry name" value="CPSASE"/>
</dbReference>
<dbReference type="GO" id="GO:0006526">
    <property type="term" value="P:L-arginine biosynthetic process"/>
    <property type="evidence" value="ECO:0007669"/>
    <property type="project" value="UniProtKB-KW"/>
</dbReference>
<dbReference type="NCBIfam" id="NF009455">
    <property type="entry name" value="PRK12815.1"/>
    <property type="match status" value="1"/>
</dbReference>
<dbReference type="InterPro" id="IPR036914">
    <property type="entry name" value="MGS-like_dom_sf"/>
</dbReference>
<dbReference type="InterPro" id="IPR011607">
    <property type="entry name" value="MGS-like_dom"/>
</dbReference>
<evidence type="ECO:0000256" key="15">
    <source>
        <dbReference type="ARBA" id="ARBA00074189"/>
    </source>
</evidence>
<dbReference type="InterPro" id="IPR013815">
    <property type="entry name" value="ATP_grasp_subdomain_1"/>
</dbReference>
<keyword evidence="5" id="KW-0436">Ligase</keyword>
<evidence type="ECO:0000256" key="2">
    <source>
        <dbReference type="ARBA" id="ARBA00009799"/>
    </source>
</evidence>
<dbReference type="PROSITE" id="PS00866">
    <property type="entry name" value="CPSASE_1"/>
    <property type="match status" value="1"/>
</dbReference>
<evidence type="ECO:0000256" key="12">
    <source>
        <dbReference type="ARBA" id="ARBA00044063"/>
    </source>
</evidence>
<sequence>MAKKTLKGKKVLILGSGALKIGEAGEFDYSGSQAAKALREEGIETILVNPNIATIQTSHDFVSKVYFLPVTPYFVEKIINKEKPAGILLGFGGQTALNCGLELEKRGIFKEYGVSVLGTPISSINVTEDRLLFRKKIESLRLKVPHSVLCKSMGDLSKLKDKIRFPVIVRAGFSLGGLGSGVAYNFEKLTQIAQKALGLTPQILIEEYLDKWKEIEYEVVRDAYDNTITVCNMENFDPMGIHTGESIVVAPSQTLTNHEYHNLREIAIKVVKSLPVVGECNIQFALSPKNGDYRIIEVNARLSRSSALASKATGYPLAYIAAKLVLGYSLDEIPNKVTSATSAFFEPALDYVVVKIPRWDFLKFKDHNEIIGSAMQSVGEVMGIGRSFEEALQKAIRSLDLDYEGIISDDLDPDKIKKGKKIRFKSIDPTPNRLYNIAYNIFFGQKIFEIRSRTGIDLWFLERIKHIVDFYKRMINESKQAIKEETLRGAKKLGFTDTQIAEIYHKNWEEIRNLRKKWNILPKICQIDTLGGEFPAKTNYLYLSYHRMENDIKPGENNQVAILGGGPYQIGSSVEFDWCAVNSVLTARKMGYKTIMINCNPETVSTDYDISGKLYFEELTLERVLDIVDVENCPLIVSVGGQIPNKLAPKLAKQNVKFLSNDPYIIDKVENRQKFSALLDRLKVRQPLWKKLTSKKEALKFANKINYPVLIRPSYVLSGTAMFVAYSKQSFTAYLDHSSSIVNPEFPLVISKFIRGAKEVDFDAVSRKGKIIIAAISEHVEHAGVHSGDATLVLPSFSLSEKSHEEIRSVAEKISKALKINGPFNIQFLIYERSPFDLEVLVIEANLRASRSFPFVSKVLGVNFIKLATEIMLGKKVLPIDIKTPPYFGVKVPHFSFTRLRQVDPVLRVEMASTGEVACFGKDFYEAYLKALLSTGISYPKKSALLSFGGDEAKQRLLPAVRILHKMGFKLYATRKTGLYLRNYGIKSEFVYKVFEKKSPNVLDIIKEKKADVVFNLSDRSDIDMKAWTKQITDGYLIRRAAVDANIPLFTKSTIANLYVTSLYKYSLDKLSIKSWEEYVHEK</sequence>
<dbReference type="InterPro" id="IPR005479">
    <property type="entry name" value="CPAse_ATP-bd"/>
</dbReference>
<keyword evidence="4" id="KW-0055">Arginine biosynthesis</keyword>
<dbReference type="SUPFAM" id="SSF52335">
    <property type="entry name" value="Methylglyoxal synthase-like"/>
    <property type="match status" value="1"/>
</dbReference>
<dbReference type="FunFam" id="3.40.50.20:FF:000002">
    <property type="entry name" value="Carbamoyl-phosphate synthase large chain"/>
    <property type="match status" value="1"/>
</dbReference>
<comment type="similarity">
    <text evidence="2">Belongs to the CarB family.</text>
</comment>
<evidence type="ECO:0000256" key="8">
    <source>
        <dbReference type="ARBA" id="ARBA00022737"/>
    </source>
</evidence>
<keyword evidence="7" id="KW-0479">Metal-binding</keyword>
<keyword evidence="8" id="KW-0677">Repeat</keyword>
<comment type="catalytic activity">
    <reaction evidence="14">
        <text>hydrogencarbonate + L-glutamine + 2 ATP + H2O = carbamoyl phosphate + L-glutamate + 2 ADP + phosphate + 2 H(+)</text>
        <dbReference type="Rhea" id="RHEA:18633"/>
        <dbReference type="ChEBI" id="CHEBI:15377"/>
        <dbReference type="ChEBI" id="CHEBI:15378"/>
        <dbReference type="ChEBI" id="CHEBI:17544"/>
        <dbReference type="ChEBI" id="CHEBI:29985"/>
        <dbReference type="ChEBI" id="CHEBI:30616"/>
        <dbReference type="ChEBI" id="CHEBI:43474"/>
        <dbReference type="ChEBI" id="CHEBI:58228"/>
        <dbReference type="ChEBI" id="CHEBI:58359"/>
        <dbReference type="ChEBI" id="CHEBI:456216"/>
        <dbReference type="EC" id="6.3.5.5"/>
    </reaction>
</comment>
<dbReference type="SUPFAM" id="SSF56059">
    <property type="entry name" value="Glutathione synthetase ATP-binding domain-like"/>
    <property type="match status" value="2"/>
</dbReference>
<dbReference type="SUPFAM" id="SSF48108">
    <property type="entry name" value="Carbamoyl phosphate synthetase, large subunit connection domain"/>
    <property type="match status" value="1"/>
</dbReference>
<dbReference type="FunFam" id="3.30.470.20:FF:000026">
    <property type="entry name" value="Carbamoyl-phosphate synthase large chain"/>
    <property type="match status" value="1"/>
</dbReference>
<dbReference type="InterPro" id="IPR011761">
    <property type="entry name" value="ATP-grasp"/>
</dbReference>
<dbReference type="GO" id="GO:0006541">
    <property type="term" value="P:glutamine metabolic process"/>
    <property type="evidence" value="ECO:0007669"/>
    <property type="project" value="TreeGrafter"/>
</dbReference>
<dbReference type="Gene3D" id="3.30.470.20">
    <property type="entry name" value="ATP-grasp fold, B domain"/>
    <property type="match status" value="2"/>
</dbReference>
<keyword evidence="10 16" id="KW-0067">ATP-binding</keyword>
<dbReference type="SMART" id="SM01096">
    <property type="entry name" value="CPSase_L_D3"/>
    <property type="match status" value="1"/>
</dbReference>
<evidence type="ECO:0000259" key="17">
    <source>
        <dbReference type="PROSITE" id="PS50975"/>
    </source>
</evidence>
<dbReference type="SUPFAM" id="SSF52440">
    <property type="entry name" value="PreATP-grasp domain"/>
    <property type="match status" value="2"/>
</dbReference>
<dbReference type="InterPro" id="IPR036897">
    <property type="entry name" value="CarbamoylP_synth_lsu_oligo_sf"/>
</dbReference>
<dbReference type="EC" id="6.3.5.5" evidence="3"/>
<dbReference type="NCBIfam" id="NF003671">
    <property type="entry name" value="PRK05294.1"/>
    <property type="match status" value="1"/>
</dbReference>
<comment type="pathway">
    <text evidence="1">Amino-acid biosynthesis; L-arginine biosynthesis; carbamoyl phosphate from bicarbonate: step 1/1.</text>
</comment>
<dbReference type="GO" id="GO:0046872">
    <property type="term" value="F:metal ion binding"/>
    <property type="evidence" value="ECO:0007669"/>
    <property type="project" value="UniProtKB-KW"/>
</dbReference>
<feature type="domain" description="ATP-grasp" evidence="17">
    <location>
        <begin position="134"/>
        <end position="326"/>
    </location>
</feature>
<feature type="domain" description="MGS-like" evidence="18">
    <location>
        <begin position="935"/>
        <end position="1083"/>
    </location>
</feature>
<dbReference type="PANTHER" id="PTHR11405">
    <property type="entry name" value="CARBAMOYLTRANSFERASE FAMILY MEMBER"/>
    <property type="match status" value="1"/>
</dbReference>
<evidence type="ECO:0000256" key="1">
    <source>
        <dbReference type="ARBA" id="ARBA00005077"/>
    </source>
</evidence>
<keyword evidence="11" id="KW-0464">Manganese</keyword>
<organism evidence="19 20">
    <name type="scientific">Candidatus Gottesmanbacteria bacterium RIFCSPLOWO2_01_FULL_39_12b</name>
    <dbReference type="NCBI Taxonomy" id="1798388"/>
    <lineage>
        <taxon>Bacteria</taxon>
        <taxon>Candidatus Gottesmaniibacteriota</taxon>
    </lineage>
</organism>
<evidence type="ECO:0000256" key="10">
    <source>
        <dbReference type="ARBA" id="ARBA00022840"/>
    </source>
</evidence>
<feature type="domain" description="ATP-grasp" evidence="17">
    <location>
        <begin position="676"/>
        <end position="873"/>
    </location>
</feature>
<evidence type="ECO:0000256" key="9">
    <source>
        <dbReference type="ARBA" id="ARBA00022741"/>
    </source>
</evidence>
<evidence type="ECO:0000313" key="20">
    <source>
        <dbReference type="Proteomes" id="UP000176609"/>
    </source>
</evidence>
<accession>A0A1F6ARB6</accession>
<evidence type="ECO:0000256" key="13">
    <source>
        <dbReference type="ARBA" id="ARBA00047359"/>
    </source>
</evidence>
<evidence type="ECO:0000259" key="18">
    <source>
        <dbReference type="PROSITE" id="PS51855"/>
    </source>
</evidence>
<dbReference type="EC" id="6.3.4.16" evidence="12"/>
<gene>
    <name evidence="19" type="ORF">A2960_01465</name>
</gene>
<dbReference type="Pfam" id="PF02787">
    <property type="entry name" value="CPSase_L_D3"/>
    <property type="match status" value="1"/>
</dbReference>
<evidence type="ECO:0000256" key="3">
    <source>
        <dbReference type="ARBA" id="ARBA00012738"/>
    </source>
</evidence>
<dbReference type="Gene3D" id="3.40.50.1380">
    <property type="entry name" value="Methylglyoxal synthase-like domain"/>
    <property type="match status" value="1"/>
</dbReference>
<evidence type="ECO:0000256" key="14">
    <source>
        <dbReference type="ARBA" id="ARBA00048816"/>
    </source>
</evidence>
<dbReference type="InterPro" id="IPR058047">
    <property type="entry name" value="CPSase_preATP-grasp"/>
</dbReference>
<dbReference type="Proteomes" id="UP000176609">
    <property type="component" value="Unassembled WGS sequence"/>
</dbReference>
<dbReference type="GO" id="GO:0005524">
    <property type="term" value="F:ATP binding"/>
    <property type="evidence" value="ECO:0007669"/>
    <property type="project" value="UniProtKB-UniRule"/>
</dbReference>
<dbReference type="GO" id="GO:0004087">
    <property type="term" value="F:carbamoyl-phosphate synthase (ammonia) activity"/>
    <property type="evidence" value="ECO:0007669"/>
    <property type="project" value="UniProtKB-EC"/>
</dbReference>
<dbReference type="PROSITE" id="PS50975">
    <property type="entry name" value="ATP_GRASP"/>
    <property type="match status" value="2"/>
</dbReference>
<dbReference type="AlphaFoldDB" id="A0A1F6ARB6"/>
<dbReference type="NCBIfam" id="TIGR01369">
    <property type="entry name" value="CPSaseII_lrg"/>
    <property type="match status" value="1"/>
</dbReference>
<dbReference type="EMBL" id="MFJR01000007">
    <property type="protein sequence ID" value="OGG26817.1"/>
    <property type="molecule type" value="Genomic_DNA"/>
</dbReference>
<evidence type="ECO:0000256" key="6">
    <source>
        <dbReference type="ARBA" id="ARBA00022605"/>
    </source>
</evidence>
<dbReference type="SMART" id="SM00851">
    <property type="entry name" value="MGS"/>
    <property type="match status" value="1"/>
</dbReference>
<dbReference type="Pfam" id="PF02786">
    <property type="entry name" value="CPSase_L_D2"/>
    <property type="match status" value="2"/>
</dbReference>
<dbReference type="Pfam" id="PF25596">
    <property type="entry name" value="CPSase_L_D1"/>
    <property type="match status" value="2"/>
</dbReference>
<dbReference type="PANTHER" id="PTHR11405:SF53">
    <property type="entry name" value="CARBAMOYL-PHOSPHATE SYNTHASE [AMMONIA], MITOCHONDRIAL"/>
    <property type="match status" value="1"/>
</dbReference>
<keyword evidence="9 16" id="KW-0547">Nucleotide-binding</keyword>
<dbReference type="InterPro" id="IPR006275">
    <property type="entry name" value="CPSase_lsu"/>
</dbReference>
<dbReference type="GO" id="GO:0004088">
    <property type="term" value="F:carbamoyl-phosphate synthase (glutamine-hydrolyzing) activity"/>
    <property type="evidence" value="ECO:0007669"/>
    <property type="project" value="UniProtKB-EC"/>
</dbReference>
<dbReference type="InterPro" id="IPR005483">
    <property type="entry name" value="CPSase_dom"/>
</dbReference>